<evidence type="ECO:0000256" key="4">
    <source>
        <dbReference type="ARBA" id="ARBA00022630"/>
    </source>
</evidence>
<accession>D8RT77</accession>
<evidence type="ECO:0000259" key="12">
    <source>
        <dbReference type="PROSITE" id="PS51384"/>
    </source>
</evidence>
<dbReference type="EC" id="1.18.1.2" evidence="3"/>
<dbReference type="AlphaFoldDB" id="D8RT77"/>
<dbReference type="Pfam" id="PF00175">
    <property type="entry name" value="NAD_binding_1"/>
    <property type="match status" value="1"/>
</dbReference>
<dbReference type="STRING" id="88036.D8RT77"/>
<dbReference type="HOGENOM" id="CLU_053066_0_0_1"/>
<evidence type="ECO:0000313" key="14">
    <source>
        <dbReference type="Proteomes" id="UP000001514"/>
    </source>
</evidence>
<gene>
    <name evidence="13" type="ORF">SELMODRAFT_101002</name>
</gene>
<dbReference type="KEGG" id="smo:SELMODRAFT_101002"/>
<dbReference type="Gene3D" id="3.40.50.80">
    <property type="entry name" value="Nucleotide-binding domain of ferredoxin-NADP reductase (FNR) module"/>
    <property type="match status" value="1"/>
</dbReference>
<keyword evidence="7" id="KW-0249">Electron transport</keyword>
<dbReference type="FunFam" id="3.40.50.80:FF:000008">
    <property type="entry name" value="Ferredoxin--NADP reductase, chloroplastic"/>
    <property type="match status" value="1"/>
</dbReference>
<feature type="domain" description="FAD-binding FR-type" evidence="12">
    <location>
        <begin position="22"/>
        <end position="147"/>
    </location>
</feature>
<dbReference type="SUPFAM" id="SSF63380">
    <property type="entry name" value="Riboflavin synthase domain-like"/>
    <property type="match status" value="1"/>
</dbReference>
<evidence type="ECO:0000313" key="13">
    <source>
        <dbReference type="EMBL" id="EFJ24632.1"/>
    </source>
</evidence>
<name>D8RT77_SELML</name>
<dbReference type="PRINTS" id="PR00371">
    <property type="entry name" value="FPNCR"/>
</dbReference>
<keyword evidence="14" id="KW-1185">Reference proteome</keyword>
<dbReference type="EMBL" id="GL377589">
    <property type="protein sequence ID" value="EFJ24632.1"/>
    <property type="molecule type" value="Genomic_DNA"/>
</dbReference>
<dbReference type="InterPro" id="IPR017927">
    <property type="entry name" value="FAD-bd_FR_type"/>
</dbReference>
<dbReference type="OrthoDB" id="1688044at2759"/>
<keyword evidence="4 10" id="KW-0285">Flavoprotein</keyword>
<dbReference type="PROSITE" id="PS51384">
    <property type="entry name" value="FAD_FR"/>
    <property type="match status" value="1"/>
</dbReference>
<comment type="cofactor">
    <cofactor evidence="1">
        <name>FAD</name>
        <dbReference type="ChEBI" id="CHEBI:57692"/>
    </cofactor>
</comment>
<evidence type="ECO:0000256" key="10">
    <source>
        <dbReference type="PIRNR" id="PIRNR000361"/>
    </source>
</evidence>
<dbReference type="PANTHER" id="PTHR43314">
    <property type="match status" value="1"/>
</dbReference>
<dbReference type="GO" id="GO:0004324">
    <property type="term" value="F:ferredoxin-NADP+ reductase activity"/>
    <property type="evidence" value="ECO:0007669"/>
    <property type="project" value="UniProtKB-EC"/>
</dbReference>
<dbReference type="Gene3D" id="2.40.30.10">
    <property type="entry name" value="Translation factors"/>
    <property type="match status" value="1"/>
</dbReference>
<dbReference type="InParanoid" id="D8RT77"/>
<comment type="catalytic activity">
    <reaction evidence="9">
        <text>2 reduced [2Fe-2S]-[ferredoxin] + NADP(+) + H(+) = 2 oxidized [2Fe-2S]-[ferredoxin] + NADPH</text>
        <dbReference type="Rhea" id="RHEA:20125"/>
        <dbReference type="Rhea" id="RHEA-COMP:10000"/>
        <dbReference type="Rhea" id="RHEA-COMP:10001"/>
        <dbReference type="ChEBI" id="CHEBI:15378"/>
        <dbReference type="ChEBI" id="CHEBI:33737"/>
        <dbReference type="ChEBI" id="CHEBI:33738"/>
        <dbReference type="ChEBI" id="CHEBI:57783"/>
        <dbReference type="ChEBI" id="CHEBI:58349"/>
        <dbReference type="EC" id="1.18.1.2"/>
    </reaction>
</comment>
<dbReference type="InterPro" id="IPR001433">
    <property type="entry name" value="OxRdtase_FAD/NAD-bd"/>
</dbReference>
<dbReference type="Proteomes" id="UP000001514">
    <property type="component" value="Unassembled WGS sequence"/>
</dbReference>
<dbReference type="InterPro" id="IPR001709">
    <property type="entry name" value="Flavoprot_Pyr_Nucl_cyt_Rdtase"/>
</dbReference>
<evidence type="ECO:0000256" key="3">
    <source>
        <dbReference type="ARBA" id="ARBA00013223"/>
    </source>
</evidence>
<feature type="binding site" evidence="11">
    <location>
        <position position="163"/>
    </location>
    <ligand>
        <name>NADP(+)</name>
        <dbReference type="ChEBI" id="CHEBI:58349"/>
    </ligand>
</feature>
<evidence type="ECO:0000256" key="9">
    <source>
        <dbReference type="ARBA" id="ARBA00047776"/>
    </source>
</evidence>
<keyword evidence="5 10" id="KW-0274">FAD</keyword>
<evidence type="ECO:0000256" key="7">
    <source>
        <dbReference type="ARBA" id="ARBA00022982"/>
    </source>
</evidence>
<keyword evidence="7" id="KW-0813">Transport</keyword>
<evidence type="ECO:0000256" key="1">
    <source>
        <dbReference type="ARBA" id="ARBA00001974"/>
    </source>
</evidence>
<feature type="binding site" evidence="11">
    <location>
        <position position="102"/>
    </location>
    <ligand>
        <name>NADP(+)</name>
        <dbReference type="ChEBI" id="CHEBI:58349"/>
    </ligand>
</feature>
<dbReference type="PIRSF" id="PIRSF000361">
    <property type="entry name" value="Frd-NADP+_RD"/>
    <property type="match status" value="1"/>
</dbReference>
<dbReference type="InterPro" id="IPR015701">
    <property type="entry name" value="FNR"/>
</dbReference>
<feature type="binding site" evidence="11">
    <location>
        <begin position="225"/>
        <end position="226"/>
    </location>
    <ligand>
        <name>NADP(+)</name>
        <dbReference type="ChEBI" id="CHEBI:58349"/>
    </ligand>
</feature>
<dbReference type="eggNOG" id="KOG1158">
    <property type="taxonomic scope" value="Eukaryota"/>
</dbReference>
<keyword evidence="6 10" id="KW-0521">NADP</keyword>
<comment type="similarity">
    <text evidence="2">Belongs to the ferredoxin--NADP reductase type 1 family.</text>
</comment>
<proteinExistence type="inferred from homology"/>
<feature type="binding site" evidence="11">
    <location>
        <position position="302"/>
    </location>
    <ligand>
        <name>NADP(+)</name>
        <dbReference type="ChEBI" id="CHEBI:58349"/>
    </ligand>
</feature>
<sequence length="304" mass="34438">MSRLLKLLERGNKPPFHLYTSQLPYTATVSSIQRLTRDGQVSHIVIDHGGNVPFWEGQSYGILPPGENSKRPGTRHPYHLYSIASSRYGDDLSGRSASLCVKRAIYVDPQTGEEDPSKKGVCSNFLCDCKPGDKVDLVGPFGKLMLLNESNPSDSHIMVATGTGVAPFRGFLQRLLEDKMGSRKFEGSAWLFMGAPTAGRLLYNEEFERYARDRPLSFRYDTALSRESCNKRGGRFYVQDRMEEHGEEIFKLLDGGSHIYFCGRKDMLVGVEAVFEEVARRMGEDWRGKLAKLKKNRQWHVEVY</sequence>
<evidence type="ECO:0000256" key="8">
    <source>
        <dbReference type="ARBA" id="ARBA00023002"/>
    </source>
</evidence>
<dbReference type="InterPro" id="IPR039261">
    <property type="entry name" value="FNR_nucleotide-bd"/>
</dbReference>
<dbReference type="SUPFAM" id="SSF52343">
    <property type="entry name" value="Ferredoxin reductase-like, C-terminal NADP-linked domain"/>
    <property type="match status" value="1"/>
</dbReference>
<keyword evidence="8 10" id="KW-0560">Oxidoreductase</keyword>
<dbReference type="InterPro" id="IPR017938">
    <property type="entry name" value="Riboflavin_synthase-like_b-brl"/>
</dbReference>
<evidence type="ECO:0000256" key="5">
    <source>
        <dbReference type="ARBA" id="ARBA00022827"/>
    </source>
</evidence>
<reference evidence="13 14" key="1">
    <citation type="journal article" date="2011" name="Science">
        <title>The Selaginella genome identifies genetic changes associated with the evolution of vascular plants.</title>
        <authorList>
            <person name="Banks J.A."/>
            <person name="Nishiyama T."/>
            <person name="Hasebe M."/>
            <person name="Bowman J.L."/>
            <person name="Gribskov M."/>
            <person name="dePamphilis C."/>
            <person name="Albert V.A."/>
            <person name="Aono N."/>
            <person name="Aoyama T."/>
            <person name="Ambrose B.A."/>
            <person name="Ashton N.W."/>
            <person name="Axtell M.J."/>
            <person name="Barker E."/>
            <person name="Barker M.S."/>
            <person name="Bennetzen J.L."/>
            <person name="Bonawitz N.D."/>
            <person name="Chapple C."/>
            <person name="Cheng C."/>
            <person name="Correa L.G."/>
            <person name="Dacre M."/>
            <person name="DeBarry J."/>
            <person name="Dreyer I."/>
            <person name="Elias M."/>
            <person name="Engstrom E.M."/>
            <person name="Estelle M."/>
            <person name="Feng L."/>
            <person name="Finet C."/>
            <person name="Floyd S.K."/>
            <person name="Frommer W.B."/>
            <person name="Fujita T."/>
            <person name="Gramzow L."/>
            <person name="Gutensohn M."/>
            <person name="Harholt J."/>
            <person name="Hattori M."/>
            <person name="Heyl A."/>
            <person name="Hirai T."/>
            <person name="Hiwatashi Y."/>
            <person name="Ishikawa M."/>
            <person name="Iwata M."/>
            <person name="Karol K.G."/>
            <person name="Koehler B."/>
            <person name="Kolukisaoglu U."/>
            <person name="Kubo M."/>
            <person name="Kurata T."/>
            <person name="Lalonde S."/>
            <person name="Li K."/>
            <person name="Li Y."/>
            <person name="Litt A."/>
            <person name="Lyons E."/>
            <person name="Manning G."/>
            <person name="Maruyama T."/>
            <person name="Michael T.P."/>
            <person name="Mikami K."/>
            <person name="Miyazaki S."/>
            <person name="Morinaga S."/>
            <person name="Murata T."/>
            <person name="Mueller-Roeber B."/>
            <person name="Nelson D.R."/>
            <person name="Obara M."/>
            <person name="Oguri Y."/>
            <person name="Olmstead R.G."/>
            <person name="Onodera N."/>
            <person name="Petersen B.L."/>
            <person name="Pils B."/>
            <person name="Prigge M."/>
            <person name="Rensing S.A."/>
            <person name="Riano-Pachon D.M."/>
            <person name="Roberts A.W."/>
            <person name="Sato Y."/>
            <person name="Scheller H.V."/>
            <person name="Schulz B."/>
            <person name="Schulz C."/>
            <person name="Shakirov E.V."/>
            <person name="Shibagaki N."/>
            <person name="Shinohara N."/>
            <person name="Shippen D.E."/>
            <person name="Soerensen I."/>
            <person name="Sotooka R."/>
            <person name="Sugimoto N."/>
            <person name="Sugita M."/>
            <person name="Sumikawa N."/>
            <person name="Tanurdzic M."/>
            <person name="Theissen G."/>
            <person name="Ulvskov P."/>
            <person name="Wakazuki S."/>
            <person name="Weng J.K."/>
            <person name="Willats W.W."/>
            <person name="Wipf D."/>
            <person name="Wolf P.G."/>
            <person name="Yang L."/>
            <person name="Zimmer A.D."/>
            <person name="Zhu Q."/>
            <person name="Mitros T."/>
            <person name="Hellsten U."/>
            <person name="Loque D."/>
            <person name="Otillar R."/>
            <person name="Salamov A."/>
            <person name="Schmutz J."/>
            <person name="Shapiro H."/>
            <person name="Lindquist E."/>
            <person name="Lucas S."/>
            <person name="Rokhsar D."/>
            <person name="Grigoriev I.V."/>
        </authorList>
    </citation>
    <scope>NUCLEOTIDE SEQUENCE [LARGE SCALE GENOMIC DNA]</scope>
</reference>
<evidence type="ECO:0000256" key="11">
    <source>
        <dbReference type="PIRSR" id="PIRSR000361-1"/>
    </source>
</evidence>
<protein>
    <recommendedName>
        <fullName evidence="3">ferredoxin--NADP(+) reductase</fullName>
        <ecNumber evidence="3">1.18.1.2</ecNumber>
    </recommendedName>
</protein>
<organism evidence="14">
    <name type="scientific">Selaginella moellendorffii</name>
    <name type="common">Spikemoss</name>
    <dbReference type="NCBI Taxonomy" id="88036"/>
    <lineage>
        <taxon>Eukaryota</taxon>
        <taxon>Viridiplantae</taxon>
        <taxon>Streptophyta</taxon>
        <taxon>Embryophyta</taxon>
        <taxon>Tracheophyta</taxon>
        <taxon>Lycopodiopsida</taxon>
        <taxon>Selaginellales</taxon>
        <taxon>Selaginellaceae</taxon>
        <taxon>Selaginella</taxon>
    </lineage>
</organism>
<dbReference type="CDD" id="cd06208">
    <property type="entry name" value="CYPOR_like_FNR"/>
    <property type="match status" value="1"/>
</dbReference>
<dbReference type="Gramene" id="EFJ24632">
    <property type="protein sequence ID" value="EFJ24632"/>
    <property type="gene ID" value="SELMODRAFT_101002"/>
</dbReference>
<feature type="binding site" evidence="11">
    <location>
        <position position="82"/>
    </location>
    <ligand>
        <name>NADP(+)</name>
        <dbReference type="ChEBI" id="CHEBI:58349"/>
    </ligand>
</feature>
<evidence type="ECO:0000256" key="6">
    <source>
        <dbReference type="ARBA" id="ARBA00022857"/>
    </source>
</evidence>
<evidence type="ECO:0000256" key="2">
    <source>
        <dbReference type="ARBA" id="ARBA00008312"/>
    </source>
</evidence>